<comment type="caution">
    <text evidence="1">The sequence shown here is derived from an EMBL/GenBank/DDBJ whole genome shotgun (WGS) entry which is preliminary data.</text>
</comment>
<sequence length="96" mass="11441">MRVYDTVDWWRDESPSFGEPTEIRNFSLVGPERQYVSSPVKRKYLIDEIPVKPLWNLSRGYSTAVRRDRMQPREPYWFPETLDNLEQIASCRMEGA</sequence>
<dbReference type="AlphaFoldDB" id="A0A9J6CXS6"/>
<accession>A0A9J6CXS6</accession>
<gene>
    <name evidence="1" type="ORF">HPB51_028387</name>
</gene>
<protein>
    <submittedName>
        <fullName evidence="1">Uncharacterized protein</fullName>
    </submittedName>
</protein>
<dbReference type="VEuPathDB" id="VectorBase:LOC119184762"/>
<reference evidence="1" key="1">
    <citation type="journal article" date="2020" name="Cell">
        <title>Large-Scale Comparative Analyses of Tick Genomes Elucidate Their Genetic Diversity and Vector Capacities.</title>
        <authorList>
            <consortium name="Tick Genome and Microbiome Consortium (TIGMIC)"/>
            <person name="Jia N."/>
            <person name="Wang J."/>
            <person name="Shi W."/>
            <person name="Du L."/>
            <person name="Sun Y."/>
            <person name="Zhan W."/>
            <person name="Jiang J.F."/>
            <person name="Wang Q."/>
            <person name="Zhang B."/>
            <person name="Ji P."/>
            <person name="Bell-Sakyi L."/>
            <person name="Cui X.M."/>
            <person name="Yuan T.T."/>
            <person name="Jiang B.G."/>
            <person name="Yang W.F."/>
            <person name="Lam T.T."/>
            <person name="Chang Q.C."/>
            <person name="Ding S.J."/>
            <person name="Wang X.J."/>
            <person name="Zhu J.G."/>
            <person name="Ruan X.D."/>
            <person name="Zhao L."/>
            <person name="Wei J.T."/>
            <person name="Ye R.Z."/>
            <person name="Que T.C."/>
            <person name="Du C.H."/>
            <person name="Zhou Y.H."/>
            <person name="Cheng J.X."/>
            <person name="Dai P.F."/>
            <person name="Guo W.B."/>
            <person name="Han X.H."/>
            <person name="Huang E.J."/>
            <person name="Li L.F."/>
            <person name="Wei W."/>
            <person name="Gao Y.C."/>
            <person name="Liu J.Z."/>
            <person name="Shao H.Z."/>
            <person name="Wang X."/>
            <person name="Wang C.C."/>
            <person name="Yang T.C."/>
            <person name="Huo Q.B."/>
            <person name="Li W."/>
            <person name="Chen H.Y."/>
            <person name="Chen S.E."/>
            <person name="Zhou L.G."/>
            <person name="Ni X.B."/>
            <person name="Tian J.H."/>
            <person name="Sheng Y."/>
            <person name="Liu T."/>
            <person name="Pan Y.S."/>
            <person name="Xia L.Y."/>
            <person name="Li J."/>
            <person name="Zhao F."/>
            <person name="Cao W.C."/>
        </authorList>
    </citation>
    <scope>NUCLEOTIDE SEQUENCE</scope>
    <source>
        <strain evidence="1">Rmic-2018</strain>
    </source>
</reference>
<keyword evidence="2" id="KW-1185">Reference proteome</keyword>
<dbReference type="Proteomes" id="UP000821866">
    <property type="component" value="Unassembled WGS sequence"/>
</dbReference>
<name>A0A9J6CXS6_RHIMP</name>
<evidence type="ECO:0000313" key="1">
    <source>
        <dbReference type="EMBL" id="KAH7950581.1"/>
    </source>
</evidence>
<reference evidence="1" key="2">
    <citation type="submission" date="2021-09" db="EMBL/GenBank/DDBJ databases">
        <authorList>
            <person name="Jia N."/>
            <person name="Wang J."/>
            <person name="Shi W."/>
            <person name="Du L."/>
            <person name="Sun Y."/>
            <person name="Zhan W."/>
            <person name="Jiang J."/>
            <person name="Wang Q."/>
            <person name="Zhang B."/>
            <person name="Ji P."/>
            <person name="Sakyi L.B."/>
            <person name="Cui X."/>
            <person name="Yuan T."/>
            <person name="Jiang B."/>
            <person name="Yang W."/>
            <person name="Lam T.T.-Y."/>
            <person name="Chang Q."/>
            <person name="Ding S."/>
            <person name="Wang X."/>
            <person name="Zhu J."/>
            <person name="Ruan X."/>
            <person name="Zhao L."/>
            <person name="Wei J."/>
            <person name="Que T."/>
            <person name="Du C."/>
            <person name="Cheng J."/>
            <person name="Dai P."/>
            <person name="Han X."/>
            <person name="Huang E."/>
            <person name="Gao Y."/>
            <person name="Liu J."/>
            <person name="Shao H."/>
            <person name="Ye R."/>
            <person name="Li L."/>
            <person name="Wei W."/>
            <person name="Wang X."/>
            <person name="Wang C."/>
            <person name="Huo Q."/>
            <person name="Li W."/>
            <person name="Guo W."/>
            <person name="Chen H."/>
            <person name="Chen S."/>
            <person name="Zhou L."/>
            <person name="Zhou L."/>
            <person name="Ni X."/>
            <person name="Tian J."/>
            <person name="Zhou Y."/>
            <person name="Sheng Y."/>
            <person name="Liu T."/>
            <person name="Pan Y."/>
            <person name="Xia L."/>
            <person name="Li J."/>
            <person name="Zhao F."/>
            <person name="Cao W."/>
        </authorList>
    </citation>
    <scope>NUCLEOTIDE SEQUENCE</scope>
    <source>
        <strain evidence="1">Rmic-2018</strain>
        <tissue evidence="1">Larvae</tissue>
    </source>
</reference>
<dbReference type="EMBL" id="JABSTU010005089">
    <property type="protein sequence ID" value="KAH7950581.1"/>
    <property type="molecule type" value="Genomic_DNA"/>
</dbReference>
<organism evidence="1 2">
    <name type="scientific">Rhipicephalus microplus</name>
    <name type="common">Cattle tick</name>
    <name type="synonym">Boophilus microplus</name>
    <dbReference type="NCBI Taxonomy" id="6941"/>
    <lineage>
        <taxon>Eukaryota</taxon>
        <taxon>Metazoa</taxon>
        <taxon>Ecdysozoa</taxon>
        <taxon>Arthropoda</taxon>
        <taxon>Chelicerata</taxon>
        <taxon>Arachnida</taxon>
        <taxon>Acari</taxon>
        <taxon>Parasitiformes</taxon>
        <taxon>Ixodida</taxon>
        <taxon>Ixodoidea</taxon>
        <taxon>Ixodidae</taxon>
        <taxon>Rhipicephalinae</taxon>
        <taxon>Rhipicephalus</taxon>
        <taxon>Boophilus</taxon>
    </lineage>
</organism>
<proteinExistence type="predicted"/>
<evidence type="ECO:0000313" key="2">
    <source>
        <dbReference type="Proteomes" id="UP000821866"/>
    </source>
</evidence>